<dbReference type="EMBL" id="FNPK01000002">
    <property type="protein sequence ID" value="SDY01498.1"/>
    <property type="molecule type" value="Genomic_DNA"/>
</dbReference>
<dbReference type="Proteomes" id="UP000199035">
    <property type="component" value="Unassembled WGS sequence"/>
</dbReference>
<evidence type="ECO:0000313" key="1">
    <source>
        <dbReference type="EMBL" id="SDY01498.1"/>
    </source>
</evidence>
<organism evidence="1 2">
    <name type="scientific">Acinetobacter kyonggiensis</name>
    <dbReference type="NCBI Taxonomy" id="595670"/>
    <lineage>
        <taxon>Bacteria</taxon>
        <taxon>Pseudomonadati</taxon>
        <taxon>Pseudomonadota</taxon>
        <taxon>Gammaproteobacteria</taxon>
        <taxon>Moraxellales</taxon>
        <taxon>Moraxellaceae</taxon>
        <taxon>Acinetobacter</taxon>
    </lineage>
</organism>
<evidence type="ECO:0000313" key="2">
    <source>
        <dbReference type="Proteomes" id="UP000199035"/>
    </source>
</evidence>
<gene>
    <name evidence="1" type="ORF">SAMN05421643_102148</name>
</gene>
<keyword evidence="2" id="KW-1185">Reference proteome</keyword>
<dbReference type="AlphaFoldDB" id="A0A1H3GFR7"/>
<sequence>MSKDKTVHCHVGSLENSGNIVGSWEVVHCHVGSLENKEMKREL</sequence>
<name>A0A1H3GFR7_9GAMM</name>
<accession>A0A1H3GFR7</accession>
<protein>
    <submittedName>
        <fullName evidence="1">Uncharacterized protein</fullName>
    </submittedName>
</protein>
<reference evidence="2" key="1">
    <citation type="submission" date="2016-10" db="EMBL/GenBank/DDBJ databases">
        <authorList>
            <person name="Varghese N."/>
            <person name="Submissions S."/>
        </authorList>
    </citation>
    <scope>NUCLEOTIDE SEQUENCE [LARGE SCALE GENOMIC DNA]</scope>
    <source>
        <strain evidence="2">ANC 5109</strain>
    </source>
</reference>
<proteinExistence type="predicted"/>